<dbReference type="CDD" id="cd02440">
    <property type="entry name" value="AdoMet_MTases"/>
    <property type="match status" value="1"/>
</dbReference>
<reference evidence="3" key="2">
    <citation type="submission" date="2021-11" db="EMBL/GenBank/DDBJ databases">
        <authorList>
            <consortium name="Genoscope - CEA"/>
            <person name="William W."/>
        </authorList>
    </citation>
    <scope>NUCLEOTIDE SEQUENCE</scope>
</reference>
<sequence>MAESPTKKTKTEHQPEKLVTATSIWDGLRVAAEGREQSLRGALDEDCELGWLEDDRDDAVAHFARKPWLAAMLHDSERNRAYARAIKQAAEAAPEGCVALEIGAGTGLLTQLLCKEDRIGHVVACEMEPALSKVATACVRAGGFEEERCTIVNARSDAISLPTPASLVVCELADHGLLGEGLLPTLREVLASGTASKDATIIPCGAYVEAALFEDASLAKRRGPDNYRRQRCRGGAACAPARLGNARRLTPYVRVLDLSFSSPPARGAHAGAKVDLQVQKRGRVDAVGYRWRMDLGFGEGVSNWEDADDFQDHWWQMAQPLDAPFDIGPGVPFSLKATHTDTDIVFDVFFDAGFVTSAAALCACGLHVGYSTGRLASLPSDHRALAASCLRGDDTAEVWDVGDGAICALACLRAGCDNAVAWCADARDALHASNVARRFEVALSIYSDLSEAPSTDAEVIVLTGEPFYHDLEGHPVACALRFWRRCALLRELFAGRRVRVAPGRAVVVAVAIRSSDLSKAYAPLPDRICGVDQKAAAAAWRAARRELVPIDLDEYECDVVAEREIVEFKLSDGFPARAIEGEVSLSCAADAVGLVVRYEDGFEGSESRCLVRFDAGPRLRYSLGLDGRCRLDVVSGSD</sequence>
<dbReference type="Gene3D" id="2.70.160.11">
    <property type="entry name" value="Hnrnp arginine n-methyltransferase1"/>
    <property type="match status" value="1"/>
</dbReference>
<dbReference type="OrthoDB" id="412876at2759"/>
<organism evidence="2">
    <name type="scientific">Pelagomonas calceolata</name>
    <dbReference type="NCBI Taxonomy" id="35677"/>
    <lineage>
        <taxon>Eukaryota</taxon>
        <taxon>Sar</taxon>
        <taxon>Stramenopiles</taxon>
        <taxon>Ochrophyta</taxon>
        <taxon>Pelagophyceae</taxon>
        <taxon>Pelagomonadales</taxon>
        <taxon>Pelagomonadaceae</taxon>
        <taxon>Pelagomonas</taxon>
    </lineage>
</organism>
<dbReference type="SUPFAM" id="SSF53335">
    <property type="entry name" value="S-adenosyl-L-methionine-dependent methyltransferases"/>
    <property type="match status" value="1"/>
</dbReference>
<dbReference type="GO" id="GO:0016274">
    <property type="term" value="F:protein-arginine N-methyltransferase activity"/>
    <property type="evidence" value="ECO:0007669"/>
    <property type="project" value="InterPro"/>
</dbReference>
<evidence type="ECO:0000313" key="3">
    <source>
        <dbReference type="EMBL" id="CAH0367686.1"/>
    </source>
</evidence>
<keyword evidence="4" id="KW-1185">Reference proteome</keyword>
<dbReference type="PANTHER" id="PTHR11006">
    <property type="entry name" value="PROTEIN ARGININE N-METHYLTRANSFERASE"/>
    <property type="match status" value="1"/>
</dbReference>
<keyword evidence="1" id="KW-0949">S-adenosyl-L-methionine</keyword>
<dbReference type="InterPro" id="IPR029063">
    <property type="entry name" value="SAM-dependent_MTases_sf"/>
</dbReference>
<dbReference type="EMBL" id="HBIW01012291">
    <property type="protein sequence ID" value="CAE0695115.1"/>
    <property type="molecule type" value="Transcribed_RNA"/>
</dbReference>
<dbReference type="EMBL" id="CAKKNE010000002">
    <property type="protein sequence ID" value="CAH0367686.1"/>
    <property type="molecule type" value="Genomic_DNA"/>
</dbReference>
<accession>A0A7S4E7J0</accession>
<dbReference type="AlphaFoldDB" id="A0A7S4E7J0"/>
<gene>
    <name evidence="2" type="ORF">PCAL00307_LOCUS10551</name>
    <name evidence="3" type="ORF">PECAL_2P07200</name>
</gene>
<proteinExistence type="predicted"/>
<evidence type="ECO:0000313" key="4">
    <source>
        <dbReference type="Proteomes" id="UP000789595"/>
    </source>
</evidence>
<evidence type="ECO:0000256" key="1">
    <source>
        <dbReference type="ARBA" id="ARBA00022691"/>
    </source>
</evidence>
<name>A0A7S4E7J0_9STRA</name>
<dbReference type="Gene3D" id="3.40.50.150">
    <property type="entry name" value="Vaccinia Virus protein VP39"/>
    <property type="match status" value="1"/>
</dbReference>
<dbReference type="GO" id="GO:0042054">
    <property type="term" value="F:histone methyltransferase activity"/>
    <property type="evidence" value="ECO:0007669"/>
    <property type="project" value="TreeGrafter"/>
</dbReference>
<evidence type="ECO:0000313" key="2">
    <source>
        <dbReference type="EMBL" id="CAE0695115.1"/>
    </source>
</evidence>
<reference evidence="2" key="1">
    <citation type="submission" date="2021-01" db="EMBL/GenBank/DDBJ databases">
        <authorList>
            <person name="Corre E."/>
            <person name="Pelletier E."/>
            <person name="Niang G."/>
            <person name="Scheremetjew M."/>
            <person name="Finn R."/>
            <person name="Kale V."/>
            <person name="Holt S."/>
            <person name="Cochrane G."/>
            <person name="Meng A."/>
            <person name="Brown T."/>
            <person name="Cohen L."/>
        </authorList>
    </citation>
    <scope>NUCLEOTIDE SEQUENCE</scope>
    <source>
        <strain evidence="2">CCMP1756</strain>
    </source>
</reference>
<protein>
    <recommendedName>
        <fullName evidence="5">Protein arginine N-methyltransferase</fullName>
    </recommendedName>
</protein>
<evidence type="ECO:0008006" key="5">
    <source>
        <dbReference type="Google" id="ProtNLM"/>
    </source>
</evidence>
<dbReference type="Proteomes" id="UP000789595">
    <property type="component" value="Unassembled WGS sequence"/>
</dbReference>
<dbReference type="PANTHER" id="PTHR11006:SF4">
    <property type="entry name" value="PROTEIN ARGININE N-METHYLTRANSFERASE 7"/>
    <property type="match status" value="1"/>
</dbReference>
<dbReference type="InterPro" id="IPR025799">
    <property type="entry name" value="Arg_MeTrfase"/>
</dbReference>